<dbReference type="Pfam" id="PF21783">
    <property type="entry name" value="YNCE"/>
    <property type="match status" value="1"/>
</dbReference>
<name>A0A6L9U835_9HYPH</name>
<accession>A0A6L9U835</accession>
<evidence type="ECO:0000259" key="2">
    <source>
        <dbReference type="Pfam" id="PF21783"/>
    </source>
</evidence>
<dbReference type="InterPro" id="IPR051200">
    <property type="entry name" value="Host-pathogen_enzymatic-act"/>
</dbReference>
<proteinExistence type="predicted"/>
<evidence type="ECO:0000313" key="4">
    <source>
        <dbReference type="Proteomes" id="UP000483035"/>
    </source>
</evidence>
<evidence type="ECO:0000313" key="3">
    <source>
        <dbReference type="EMBL" id="NEI72113.1"/>
    </source>
</evidence>
<dbReference type="SUPFAM" id="SSF51004">
    <property type="entry name" value="C-terminal (heme d1) domain of cytochrome cd1-nitrite reductase"/>
    <property type="match status" value="1"/>
</dbReference>
<dbReference type="Gene3D" id="2.130.10.10">
    <property type="entry name" value="YVTN repeat-like/Quinoprotein amine dehydrogenase"/>
    <property type="match status" value="2"/>
</dbReference>
<dbReference type="Proteomes" id="UP000483035">
    <property type="component" value="Unassembled WGS sequence"/>
</dbReference>
<keyword evidence="1" id="KW-0732">Signal</keyword>
<dbReference type="InterPro" id="IPR011048">
    <property type="entry name" value="Haem_d1_sf"/>
</dbReference>
<dbReference type="EMBL" id="WUEY01000010">
    <property type="protein sequence ID" value="NEI72113.1"/>
    <property type="molecule type" value="Genomic_DNA"/>
</dbReference>
<protein>
    <submittedName>
        <fullName evidence="3">YncE family protein</fullName>
    </submittedName>
</protein>
<dbReference type="InterPro" id="IPR048433">
    <property type="entry name" value="YNCE-like_beta-prop"/>
</dbReference>
<comment type="caution">
    <text evidence="3">The sequence shown here is derived from an EMBL/GenBank/DDBJ whole genome shotgun (WGS) entry which is preliminary data.</text>
</comment>
<dbReference type="AlphaFoldDB" id="A0A6L9U835"/>
<organism evidence="3 4">
    <name type="scientific">Rhizobium lusitanum</name>
    <dbReference type="NCBI Taxonomy" id="293958"/>
    <lineage>
        <taxon>Bacteria</taxon>
        <taxon>Pseudomonadati</taxon>
        <taxon>Pseudomonadota</taxon>
        <taxon>Alphaproteobacteria</taxon>
        <taxon>Hyphomicrobiales</taxon>
        <taxon>Rhizobiaceae</taxon>
        <taxon>Rhizobium/Agrobacterium group</taxon>
        <taxon>Rhizobium</taxon>
    </lineage>
</organism>
<evidence type="ECO:0000256" key="1">
    <source>
        <dbReference type="ARBA" id="ARBA00022729"/>
    </source>
</evidence>
<feature type="domain" description="YNCE-like beta-propeller" evidence="2">
    <location>
        <begin position="140"/>
        <end position="287"/>
    </location>
</feature>
<dbReference type="PANTHER" id="PTHR47197:SF3">
    <property type="entry name" value="DIHYDRO-HEME D1 DEHYDROGENASE"/>
    <property type="match status" value="1"/>
</dbReference>
<sequence length="304" mass="33206">MLIEKSSHCLSFYNADTGALVDSIALPDFPHEFVVDSAQQFAYVGHYGIRTSSSPEAGGSSILVIDIANRKLVRSIDCRPYHRLHGIGIDRFDRLYALSETSGVLLQFENPRNADLPSRAAVSGGLKSHLFALTRDGRWAYCMNLLSHTVTKISPLDATVTPIALSPGEKPEGIALSADEKTLYVTNRISQTIVSIDTDTMTIRKSAPARPDPVRAYMMPDGRLLVANYEDNSATVVDPHSLEEISRLELSGRPAAACVDAESNSAFIALSTIDECVRIDLATMRIISSFATRAEPDCCFLLRQ</sequence>
<dbReference type="InterPro" id="IPR015943">
    <property type="entry name" value="WD40/YVTN_repeat-like_dom_sf"/>
</dbReference>
<dbReference type="PANTHER" id="PTHR47197">
    <property type="entry name" value="PROTEIN NIRF"/>
    <property type="match status" value="1"/>
</dbReference>
<gene>
    <name evidence="3" type="ORF">GR212_21235</name>
</gene>
<reference evidence="3 4" key="1">
    <citation type="submission" date="2019-12" db="EMBL/GenBank/DDBJ databases">
        <title>Rhizobium genotypes associated with high levels of biological nitrogen fixation by grain legumes in a temperate-maritime cropping system.</title>
        <authorList>
            <person name="Maluk M."/>
            <person name="Francesc Ferrando Molina F."/>
            <person name="Lopez Del Egido L."/>
            <person name="Lafos M."/>
            <person name="Langarica-Fuentes A."/>
            <person name="Gebre Yohannes G."/>
            <person name="Young M.W."/>
            <person name="Martin P."/>
            <person name="Gantlett R."/>
            <person name="Kenicer G."/>
            <person name="Hawes C."/>
            <person name="Begg G.S."/>
            <person name="Quilliam R.S."/>
            <person name="Squire G.R."/>
            <person name="Poole P.S."/>
            <person name="Young P.W."/>
            <person name="Iannetta P.M."/>
            <person name="James E.K."/>
        </authorList>
    </citation>
    <scope>NUCLEOTIDE SEQUENCE [LARGE SCALE GENOMIC DNA]</scope>
    <source>
        <strain evidence="3 4">JHI1118</strain>
    </source>
</reference>